<dbReference type="InterPro" id="IPR011701">
    <property type="entry name" value="MFS"/>
</dbReference>
<evidence type="ECO:0000256" key="2">
    <source>
        <dbReference type="ARBA" id="ARBA00022475"/>
    </source>
</evidence>
<feature type="domain" description="Major facilitator superfamily (MFS) profile" evidence="7">
    <location>
        <begin position="213"/>
        <end position="402"/>
    </location>
</feature>
<feature type="transmembrane region" description="Helical" evidence="6">
    <location>
        <begin position="279"/>
        <end position="297"/>
    </location>
</feature>
<evidence type="ECO:0000259" key="7">
    <source>
        <dbReference type="PROSITE" id="PS50850"/>
    </source>
</evidence>
<feature type="transmembrane region" description="Helical" evidence="6">
    <location>
        <begin position="368"/>
        <end position="385"/>
    </location>
</feature>
<dbReference type="PANTHER" id="PTHR23513">
    <property type="entry name" value="INTEGRAL MEMBRANE EFFLUX PROTEIN-RELATED"/>
    <property type="match status" value="1"/>
</dbReference>
<feature type="transmembrane region" description="Helical" evidence="6">
    <location>
        <begin position="12"/>
        <end position="35"/>
    </location>
</feature>
<feature type="transmembrane region" description="Helical" evidence="6">
    <location>
        <begin position="141"/>
        <end position="162"/>
    </location>
</feature>
<evidence type="ECO:0000313" key="8">
    <source>
        <dbReference type="EMBL" id="QQP92696.1"/>
    </source>
</evidence>
<dbReference type="PROSITE" id="PS50850">
    <property type="entry name" value="MFS"/>
    <property type="match status" value="1"/>
</dbReference>
<feature type="transmembrane region" description="Helical" evidence="6">
    <location>
        <begin position="250"/>
        <end position="270"/>
    </location>
</feature>
<feature type="transmembrane region" description="Helical" evidence="6">
    <location>
        <begin position="211"/>
        <end position="230"/>
    </location>
</feature>
<dbReference type="Pfam" id="PF07690">
    <property type="entry name" value="MFS_1"/>
    <property type="match status" value="1"/>
</dbReference>
<evidence type="ECO:0000256" key="1">
    <source>
        <dbReference type="ARBA" id="ARBA00004651"/>
    </source>
</evidence>
<proteinExistence type="predicted"/>
<keyword evidence="4 6" id="KW-1133">Transmembrane helix</keyword>
<evidence type="ECO:0000256" key="4">
    <source>
        <dbReference type="ARBA" id="ARBA00022989"/>
    </source>
</evidence>
<accession>A0ABX7BE77</accession>
<comment type="subcellular location">
    <subcellularLocation>
        <location evidence="1">Cell membrane</location>
        <topology evidence="1">Multi-pass membrane protein</topology>
    </subcellularLocation>
</comment>
<dbReference type="InterPro" id="IPR020846">
    <property type="entry name" value="MFS_dom"/>
</dbReference>
<reference evidence="8" key="1">
    <citation type="submission" date="2021-02" db="EMBL/GenBank/DDBJ databases">
        <title>Skermanella TT6 skin isolate.</title>
        <authorList>
            <person name="Lee K."/>
            <person name="Ganzorig M."/>
        </authorList>
    </citation>
    <scope>NUCLEOTIDE SEQUENCE</scope>
    <source>
        <strain evidence="8">TT6</strain>
    </source>
</reference>
<evidence type="ECO:0000256" key="6">
    <source>
        <dbReference type="SAM" id="Phobius"/>
    </source>
</evidence>
<keyword evidence="3 6" id="KW-0812">Transmembrane</keyword>
<name>A0ABX7BE77_9PROT</name>
<evidence type="ECO:0000313" key="9">
    <source>
        <dbReference type="Proteomes" id="UP000595197"/>
    </source>
</evidence>
<dbReference type="EMBL" id="CP067421">
    <property type="protein sequence ID" value="QQP92696.1"/>
    <property type="molecule type" value="Genomic_DNA"/>
</dbReference>
<organism evidence="8 9">
    <name type="scientific">Skermanella cutis</name>
    <dbReference type="NCBI Taxonomy" id="2775420"/>
    <lineage>
        <taxon>Bacteria</taxon>
        <taxon>Pseudomonadati</taxon>
        <taxon>Pseudomonadota</taxon>
        <taxon>Alphaproteobacteria</taxon>
        <taxon>Rhodospirillales</taxon>
        <taxon>Azospirillaceae</taxon>
        <taxon>Skermanella</taxon>
    </lineage>
</organism>
<dbReference type="Proteomes" id="UP000595197">
    <property type="component" value="Plasmid pTT6-1"/>
</dbReference>
<geneLocation type="plasmid" evidence="8 9">
    <name>pTT6-1</name>
</geneLocation>
<dbReference type="SUPFAM" id="SSF103473">
    <property type="entry name" value="MFS general substrate transporter"/>
    <property type="match status" value="1"/>
</dbReference>
<feature type="transmembrane region" description="Helical" evidence="6">
    <location>
        <begin position="74"/>
        <end position="93"/>
    </location>
</feature>
<keyword evidence="5 6" id="KW-0472">Membrane</keyword>
<dbReference type="RefSeq" id="WP_201081807.1">
    <property type="nucleotide sequence ID" value="NZ_CP067421.1"/>
</dbReference>
<sequence>MKPARRLPLLGTMLTGSLSVFAITLLAMALPWVLISGGHGTMVAGVAAFCLHMPAVIGTALGGRLIDRAGARRVLLLGDAGGLLAVLGAALLAEVPGMGLWPVVGMLALSNLAAAPGIVAQSARMPEIARLAGIPLPAANAWSDVAMGISYVAGPATAVLLVEAGGLPLVLQAAASILALVCLVDLATFPRFARRRRGPPSGASGRPARDPALAVLLALGIALVGIYASLDEILAPALVVAEGVAADRLALFLGILGATSLGSSLLFALVGHRLSRRRTFASGVVLFAAGLWALALLPAAIGLLLGPALIGVGAGPLSPIMVTAIQERVPAAARGHVLGRVRAMIMAAQPLAALAAGPAVAVLGPARFALALALAASAAAAVSALHPGMRRIDARSGPSVPP</sequence>
<keyword evidence="9" id="KW-1185">Reference proteome</keyword>
<dbReference type="Gene3D" id="1.20.1250.20">
    <property type="entry name" value="MFS general substrate transporter like domains"/>
    <property type="match status" value="2"/>
</dbReference>
<evidence type="ECO:0000256" key="5">
    <source>
        <dbReference type="ARBA" id="ARBA00023136"/>
    </source>
</evidence>
<evidence type="ECO:0000256" key="3">
    <source>
        <dbReference type="ARBA" id="ARBA00022692"/>
    </source>
</evidence>
<keyword evidence="2" id="KW-1003">Cell membrane</keyword>
<gene>
    <name evidence="8" type="ORF">IGS68_29970</name>
</gene>
<protein>
    <recommendedName>
        <fullName evidence="7">Major facilitator superfamily (MFS) profile domain-containing protein</fullName>
    </recommendedName>
</protein>
<dbReference type="InterPro" id="IPR036259">
    <property type="entry name" value="MFS_trans_sf"/>
</dbReference>
<keyword evidence="8" id="KW-0614">Plasmid</keyword>
<feature type="transmembrane region" description="Helical" evidence="6">
    <location>
        <begin position="99"/>
        <end position="120"/>
    </location>
</feature>
<feature type="transmembrane region" description="Helical" evidence="6">
    <location>
        <begin position="41"/>
        <end position="62"/>
    </location>
</feature>
<feature type="transmembrane region" description="Helical" evidence="6">
    <location>
        <begin position="168"/>
        <end position="190"/>
    </location>
</feature>
<dbReference type="PANTHER" id="PTHR23513:SF6">
    <property type="entry name" value="MAJOR FACILITATOR SUPERFAMILY ASSOCIATED DOMAIN-CONTAINING PROTEIN"/>
    <property type="match status" value="1"/>
</dbReference>